<dbReference type="NCBIfam" id="TIGR03427">
    <property type="entry name" value="ABC_peri_uca"/>
    <property type="match status" value="1"/>
</dbReference>
<evidence type="ECO:0000313" key="5">
    <source>
        <dbReference type="EMBL" id="ODN69162.1"/>
    </source>
</evidence>
<dbReference type="PANTHER" id="PTHR30024">
    <property type="entry name" value="ALIPHATIC SULFONATES-BINDING PROTEIN-RELATED"/>
    <property type="match status" value="1"/>
</dbReference>
<protein>
    <submittedName>
        <fullName evidence="5">Alkanesulfonate transporter substrate-binding subunit</fullName>
    </submittedName>
</protein>
<evidence type="ECO:0000256" key="4">
    <source>
        <dbReference type="SAM" id="SignalP"/>
    </source>
</evidence>
<dbReference type="InterPro" id="IPR017793">
    <property type="entry name" value="ABC_transptr_urea-assoc_sub-bd"/>
</dbReference>
<dbReference type="Pfam" id="PF13379">
    <property type="entry name" value="NMT1_2"/>
    <property type="match status" value="1"/>
</dbReference>
<dbReference type="EMBL" id="MCRJ01000106">
    <property type="protein sequence ID" value="ODN69162.1"/>
    <property type="molecule type" value="Genomic_DNA"/>
</dbReference>
<feature type="chain" id="PRO_5009128854" evidence="4">
    <location>
        <begin position="34"/>
        <end position="363"/>
    </location>
</feature>
<dbReference type="PATRIC" id="fig|1439726.3.peg.3728"/>
<evidence type="ECO:0000256" key="2">
    <source>
        <dbReference type="ARBA" id="ARBA00010742"/>
    </source>
</evidence>
<evidence type="ECO:0000313" key="6">
    <source>
        <dbReference type="Proteomes" id="UP000094622"/>
    </source>
</evidence>
<dbReference type="RefSeq" id="WP_069307860.1">
    <property type="nucleotide sequence ID" value="NZ_MCRJ01000106.1"/>
</dbReference>
<dbReference type="Gene3D" id="3.40.190.10">
    <property type="entry name" value="Periplasmic binding protein-like II"/>
    <property type="match status" value="2"/>
</dbReference>
<proteinExistence type="inferred from homology"/>
<name>A0A1E3GYP2_9HYPH</name>
<keyword evidence="6" id="KW-1185">Reference proteome</keyword>
<accession>A0A1E3GYP2</accession>
<gene>
    <name evidence="5" type="ORF">A6302_03538</name>
</gene>
<dbReference type="AlphaFoldDB" id="A0A1E3GYP2"/>
<dbReference type="PANTHER" id="PTHR30024:SF47">
    <property type="entry name" value="TAURINE-BINDING PERIPLASMIC PROTEIN"/>
    <property type="match status" value="1"/>
</dbReference>
<feature type="signal peptide" evidence="4">
    <location>
        <begin position="1"/>
        <end position="33"/>
    </location>
</feature>
<evidence type="ECO:0000256" key="1">
    <source>
        <dbReference type="ARBA" id="ARBA00004418"/>
    </source>
</evidence>
<reference evidence="5 6" key="1">
    <citation type="submission" date="2016-07" db="EMBL/GenBank/DDBJ databases">
        <title>Draft Genome Sequence of Methylobrevis pamukkalensis PK2.</title>
        <authorList>
            <person name="Vasilenko O.V."/>
            <person name="Doronina N.V."/>
            <person name="Shmareva M.N."/>
            <person name="Tarlachkov S.V."/>
            <person name="Mustakhimov I."/>
            <person name="Trotsenko Y.A."/>
        </authorList>
    </citation>
    <scope>NUCLEOTIDE SEQUENCE [LARGE SCALE GENOMIC DNA]</scope>
    <source>
        <strain evidence="5 6">PK2</strain>
    </source>
</reference>
<organism evidence="5 6">
    <name type="scientific">Methylobrevis pamukkalensis</name>
    <dbReference type="NCBI Taxonomy" id="1439726"/>
    <lineage>
        <taxon>Bacteria</taxon>
        <taxon>Pseudomonadati</taxon>
        <taxon>Pseudomonadota</taxon>
        <taxon>Alphaproteobacteria</taxon>
        <taxon>Hyphomicrobiales</taxon>
        <taxon>Pleomorphomonadaceae</taxon>
        <taxon>Methylobrevis</taxon>
    </lineage>
</organism>
<dbReference type="GO" id="GO:0042597">
    <property type="term" value="C:periplasmic space"/>
    <property type="evidence" value="ECO:0007669"/>
    <property type="project" value="UniProtKB-SubCell"/>
</dbReference>
<comment type="caution">
    <text evidence="5">The sequence shown here is derived from an EMBL/GenBank/DDBJ whole genome shotgun (WGS) entry which is preliminary data.</text>
</comment>
<comment type="subcellular location">
    <subcellularLocation>
        <location evidence="1">Periplasm</location>
    </subcellularLocation>
</comment>
<comment type="similarity">
    <text evidence="2">Belongs to the bacterial solute-binding protein SsuA/TauA family.</text>
</comment>
<evidence type="ECO:0000256" key="3">
    <source>
        <dbReference type="ARBA" id="ARBA00022729"/>
    </source>
</evidence>
<dbReference type="SUPFAM" id="SSF53850">
    <property type="entry name" value="Periplasmic binding protein-like II"/>
    <property type="match status" value="1"/>
</dbReference>
<keyword evidence="3 4" id="KW-0732">Signal</keyword>
<dbReference type="Proteomes" id="UP000094622">
    <property type="component" value="Unassembled WGS sequence"/>
</dbReference>
<sequence length="363" mass="38140">MRVTSIRQRLRTLTASLVAAASMAGLLAGPAMAEPKKEFEIAWTIYVGWMPWPYAADSGIIKKWADKYGITINVTQINDYVESINQYTAGRFDGVTLTNMDALTIPAVGGVDTTALIVGDFSNGNDGIVSKSAKTVAELKGETINLVELSVSHYLLARALDEAGLSEKDVTVVNTSDADMVAAFKAPDTTTVVTWNPLLAEVKAEPGANALFDSAQIPGEIIDMLAVNTQTLKDNPDFGKALVGAWYETMALVVDPGEAGQKARAAMGALSGTDLAGFDAQLAATKLFPVPADAVAFVSGPDVVTTMENVRSFSFDHGLLGEGAPSADVVGIEFPGGKVLGDTGNVKLRFDPSYMALAADGKL</sequence>